<dbReference type="InterPro" id="IPR003593">
    <property type="entry name" value="AAA+_ATPase"/>
</dbReference>
<dbReference type="InterPro" id="IPR015855">
    <property type="entry name" value="ABC_transpr_MalK-like"/>
</dbReference>
<dbReference type="Pfam" id="PF00005">
    <property type="entry name" value="ABC_tran"/>
    <property type="match status" value="1"/>
</dbReference>
<dbReference type="PANTHER" id="PTHR43875">
    <property type="entry name" value="MALTODEXTRIN IMPORT ATP-BINDING PROTEIN MSMX"/>
    <property type="match status" value="1"/>
</dbReference>
<sequence>MTGLSIRNVHKSYGNVPVLKGINIDVAEGEFLILVGSSGCGKSTLLNMIAGLETITQGEIAIGGRVVNDLPPKSRDIAMVFQSYALYPSMTVRENISFGLEIRKVAPEERKRIVEAVAESLQISHLLDRKPRQLSGGQRQRVAMGRALARDPTLFLFDEPLSNLDAQLRIEMRSEIKMMHKRTGKTVCYVTHDQVEAMTLGDRIAVMKDGVVQQLGRPQEIYDAPANMYVAGFIGAPPMNFIPGTLEGEGSGLVMSIDTGAERRRLALPFRPADVKARPGQKVVLGLRPERITAAGASTSDPLKVRVDMTEPTGPDTLIYATLNGKRTLCRVQPFAAPKAGEAIALDFDLSRALLFDPESGARLDGGLAG</sequence>
<dbReference type="GO" id="GO:0055052">
    <property type="term" value="C:ATP-binding cassette (ABC) transporter complex, substrate-binding subunit-containing"/>
    <property type="evidence" value="ECO:0007669"/>
    <property type="project" value="TreeGrafter"/>
</dbReference>
<dbReference type="InterPro" id="IPR040582">
    <property type="entry name" value="OB_MalK-like"/>
</dbReference>
<evidence type="ECO:0000256" key="1">
    <source>
        <dbReference type="ARBA" id="ARBA00004417"/>
    </source>
</evidence>
<proteinExistence type="inferred from homology"/>
<dbReference type="GO" id="GO:0016887">
    <property type="term" value="F:ATP hydrolysis activity"/>
    <property type="evidence" value="ECO:0007669"/>
    <property type="project" value="InterPro"/>
</dbReference>
<evidence type="ECO:0000313" key="7">
    <source>
        <dbReference type="EMBL" id="SFZ80699.1"/>
    </source>
</evidence>
<dbReference type="PANTHER" id="PTHR43875:SF14">
    <property type="entry name" value="ABC TRANSPORTER ATP-BINDING PROTEIN"/>
    <property type="match status" value="1"/>
</dbReference>
<dbReference type="GO" id="GO:0008643">
    <property type="term" value="P:carbohydrate transport"/>
    <property type="evidence" value="ECO:0007669"/>
    <property type="project" value="InterPro"/>
</dbReference>
<dbReference type="Gene3D" id="2.40.50.140">
    <property type="entry name" value="Nucleic acid-binding proteins"/>
    <property type="match status" value="1"/>
</dbReference>
<dbReference type="InterPro" id="IPR027417">
    <property type="entry name" value="P-loop_NTPase"/>
</dbReference>
<dbReference type="Gene3D" id="2.40.50.100">
    <property type="match status" value="1"/>
</dbReference>
<accession>A0A1K2HS77</accession>
<evidence type="ECO:0000256" key="3">
    <source>
        <dbReference type="ARBA" id="ARBA00022448"/>
    </source>
</evidence>
<evidence type="ECO:0000256" key="4">
    <source>
        <dbReference type="ARBA" id="ARBA00022741"/>
    </source>
</evidence>
<keyword evidence="3" id="KW-0813">Transport</keyword>
<dbReference type="Pfam" id="PF17912">
    <property type="entry name" value="OB_MalK"/>
    <property type="match status" value="1"/>
</dbReference>
<evidence type="ECO:0000259" key="6">
    <source>
        <dbReference type="PROSITE" id="PS50893"/>
    </source>
</evidence>
<feature type="domain" description="ABC transporter" evidence="6">
    <location>
        <begin position="4"/>
        <end position="234"/>
    </location>
</feature>
<evidence type="ECO:0000256" key="5">
    <source>
        <dbReference type="ARBA" id="ARBA00022840"/>
    </source>
</evidence>
<protein>
    <submittedName>
        <fullName evidence="7">Carbohydrate ABC transporter ATP-binding protein, CUT1 family</fullName>
    </submittedName>
</protein>
<dbReference type="RefSeq" id="WP_072338455.1">
    <property type="nucleotide sequence ID" value="NZ_FPKU01000001.1"/>
</dbReference>
<reference evidence="7 8" key="1">
    <citation type="submission" date="2016-11" db="EMBL/GenBank/DDBJ databases">
        <authorList>
            <person name="Jaros S."/>
            <person name="Januszkiewicz K."/>
            <person name="Wedrychowicz H."/>
        </authorList>
    </citation>
    <scope>NUCLEOTIDE SEQUENCE [LARGE SCALE GENOMIC DNA]</scope>
    <source>
        <strain evidence="7 8">ATCC 23634</strain>
    </source>
</reference>
<dbReference type="InterPro" id="IPR012340">
    <property type="entry name" value="NA-bd_OB-fold"/>
</dbReference>
<dbReference type="InterPro" id="IPR017871">
    <property type="entry name" value="ABC_transporter-like_CS"/>
</dbReference>
<dbReference type="NCBIfam" id="NF008653">
    <property type="entry name" value="PRK11650.1"/>
    <property type="match status" value="1"/>
</dbReference>
<dbReference type="PROSITE" id="PS00211">
    <property type="entry name" value="ABC_TRANSPORTER_1"/>
    <property type="match status" value="1"/>
</dbReference>
<dbReference type="CDD" id="cd03301">
    <property type="entry name" value="ABC_MalK_N"/>
    <property type="match status" value="1"/>
</dbReference>
<keyword evidence="5 7" id="KW-0067">ATP-binding</keyword>
<dbReference type="InterPro" id="IPR003439">
    <property type="entry name" value="ABC_transporter-like_ATP-bd"/>
</dbReference>
<keyword evidence="4" id="KW-0547">Nucleotide-binding</keyword>
<dbReference type="PROSITE" id="PS50893">
    <property type="entry name" value="ABC_TRANSPORTER_2"/>
    <property type="match status" value="1"/>
</dbReference>
<comment type="similarity">
    <text evidence="2">Belongs to the ABC transporter superfamily.</text>
</comment>
<dbReference type="EMBL" id="FPKU01000001">
    <property type="protein sequence ID" value="SFZ80699.1"/>
    <property type="molecule type" value="Genomic_DNA"/>
</dbReference>
<dbReference type="GO" id="GO:0140359">
    <property type="term" value="F:ABC-type transporter activity"/>
    <property type="evidence" value="ECO:0007669"/>
    <property type="project" value="InterPro"/>
</dbReference>
<dbReference type="SUPFAM" id="SSF52540">
    <property type="entry name" value="P-loop containing nucleoside triphosphate hydrolases"/>
    <property type="match status" value="1"/>
</dbReference>
<dbReference type="STRING" id="665118.SAMN02983003_0075"/>
<dbReference type="SMART" id="SM00382">
    <property type="entry name" value="AAA"/>
    <property type="match status" value="1"/>
</dbReference>
<gene>
    <name evidence="7" type="ORF">SAMN02983003_0075</name>
</gene>
<dbReference type="FunFam" id="3.40.50.300:FF:000042">
    <property type="entry name" value="Maltose/maltodextrin ABC transporter, ATP-binding protein"/>
    <property type="match status" value="1"/>
</dbReference>
<dbReference type="InterPro" id="IPR047641">
    <property type="entry name" value="ABC_transpr_MalK/UgpC-like"/>
</dbReference>
<dbReference type="OrthoDB" id="7817850at2"/>
<dbReference type="Gene3D" id="3.40.50.300">
    <property type="entry name" value="P-loop containing nucleotide triphosphate hydrolases"/>
    <property type="match status" value="1"/>
</dbReference>
<dbReference type="Proteomes" id="UP000183447">
    <property type="component" value="Unassembled WGS sequence"/>
</dbReference>
<keyword evidence="8" id="KW-1185">Reference proteome</keyword>
<dbReference type="GO" id="GO:0005524">
    <property type="term" value="F:ATP binding"/>
    <property type="evidence" value="ECO:0007669"/>
    <property type="project" value="UniProtKB-KW"/>
</dbReference>
<evidence type="ECO:0000256" key="2">
    <source>
        <dbReference type="ARBA" id="ARBA00005417"/>
    </source>
</evidence>
<dbReference type="InterPro" id="IPR008995">
    <property type="entry name" value="Mo/tungstate-bd_C_term_dom"/>
</dbReference>
<dbReference type="SUPFAM" id="SSF50331">
    <property type="entry name" value="MOP-like"/>
    <property type="match status" value="1"/>
</dbReference>
<evidence type="ECO:0000313" key="8">
    <source>
        <dbReference type="Proteomes" id="UP000183447"/>
    </source>
</evidence>
<name>A0A1K2HS77_9HYPH</name>
<organism evidence="7 8">
    <name type="scientific">Devosia enhydra</name>
    <dbReference type="NCBI Taxonomy" id="665118"/>
    <lineage>
        <taxon>Bacteria</taxon>
        <taxon>Pseudomonadati</taxon>
        <taxon>Pseudomonadota</taxon>
        <taxon>Alphaproteobacteria</taxon>
        <taxon>Hyphomicrobiales</taxon>
        <taxon>Devosiaceae</taxon>
        <taxon>Devosia</taxon>
    </lineage>
</organism>
<dbReference type="AlphaFoldDB" id="A0A1K2HS77"/>
<comment type="subcellular location">
    <subcellularLocation>
        <location evidence="1">Cell inner membrane</location>
        <topology evidence="1">Peripheral membrane protein</topology>
    </subcellularLocation>
</comment>